<dbReference type="KEGG" id="hbl:XJ32_04770"/>
<dbReference type="InterPro" id="IPR001001">
    <property type="entry name" value="DNA_polIII_beta"/>
</dbReference>
<keyword evidence="7" id="KW-0235">DNA replication</keyword>
<dbReference type="InterPro" id="IPR046938">
    <property type="entry name" value="DNA_clamp_sf"/>
</dbReference>
<dbReference type="GO" id="GO:0003887">
    <property type="term" value="F:DNA-directed DNA polymerase activity"/>
    <property type="evidence" value="ECO:0007669"/>
    <property type="project" value="UniProtKB-KW"/>
</dbReference>
<reference evidence="15 16" key="1">
    <citation type="journal article" date="2014" name="Genome Announc.">
        <title>Draft genome sequences of eight enterohepatic helicobacter species isolated from both laboratory and wild rodents.</title>
        <authorList>
            <person name="Sheh A."/>
            <person name="Shen Z."/>
            <person name="Fox J.G."/>
        </authorList>
    </citation>
    <scope>NUCLEOTIDE SEQUENCE [LARGE SCALE GENOMIC DNA]</scope>
    <source>
        <strain evidence="15 16">Missouri</strain>
    </source>
</reference>
<organism evidence="14 17">
    <name type="scientific">Helicobacter bilis</name>
    <dbReference type="NCBI Taxonomy" id="37372"/>
    <lineage>
        <taxon>Bacteria</taxon>
        <taxon>Pseudomonadati</taxon>
        <taxon>Campylobacterota</taxon>
        <taxon>Epsilonproteobacteria</taxon>
        <taxon>Campylobacterales</taxon>
        <taxon>Helicobacteraceae</taxon>
        <taxon>Helicobacter</taxon>
    </lineage>
</organism>
<evidence type="ECO:0000256" key="1">
    <source>
        <dbReference type="ARBA" id="ARBA00004496"/>
    </source>
</evidence>
<evidence type="ECO:0000256" key="5">
    <source>
        <dbReference type="ARBA" id="ARBA00022679"/>
    </source>
</evidence>
<evidence type="ECO:0000256" key="3">
    <source>
        <dbReference type="ARBA" id="ARBA00021035"/>
    </source>
</evidence>
<reference evidence="14 17" key="2">
    <citation type="submission" date="2017-02" db="EMBL/GenBank/DDBJ databases">
        <title>Whole genome sequencing of Helicobacter bilis strain AAQJH.</title>
        <authorList>
            <person name="Conlan S."/>
            <person name="Thomas P.J."/>
            <person name="Mullikin J."/>
            <person name="Palmore T.N."/>
            <person name="Frank K.M."/>
            <person name="Segre J.A."/>
        </authorList>
    </citation>
    <scope>NUCLEOTIDE SEQUENCE [LARGE SCALE GENOMIC DNA]</scope>
    <source>
        <strain evidence="14 17">AAQJH</strain>
    </source>
</reference>
<dbReference type="Proteomes" id="UP000029870">
    <property type="component" value="Unassembled WGS sequence"/>
</dbReference>
<keyword evidence="4" id="KW-0963">Cytoplasm</keyword>
<evidence type="ECO:0000259" key="12">
    <source>
        <dbReference type="Pfam" id="PF00712"/>
    </source>
</evidence>
<evidence type="ECO:0000259" key="13">
    <source>
        <dbReference type="Pfam" id="PF02767"/>
    </source>
</evidence>
<dbReference type="GO" id="GO:0008408">
    <property type="term" value="F:3'-5' exonuclease activity"/>
    <property type="evidence" value="ECO:0007669"/>
    <property type="project" value="InterPro"/>
</dbReference>
<keyword evidence="6 15" id="KW-0548">Nucleotidyltransferase</keyword>
<feature type="domain" description="DNA polymerase III beta sliding clamp N-terminal" evidence="12">
    <location>
        <begin position="4"/>
        <end position="118"/>
    </location>
</feature>
<dbReference type="GO" id="GO:0005737">
    <property type="term" value="C:cytoplasm"/>
    <property type="evidence" value="ECO:0007669"/>
    <property type="project" value="UniProtKB-SubCell"/>
</dbReference>
<evidence type="ECO:0000256" key="9">
    <source>
        <dbReference type="ARBA" id="ARBA00023125"/>
    </source>
</evidence>
<dbReference type="EMBL" id="JRPH02000007">
    <property type="protein sequence ID" value="TLE05446.1"/>
    <property type="molecule type" value="Genomic_DNA"/>
</dbReference>
<evidence type="ECO:0000256" key="11">
    <source>
        <dbReference type="ARBA" id="ARBA00033276"/>
    </source>
</evidence>
<dbReference type="GO" id="GO:0003677">
    <property type="term" value="F:DNA binding"/>
    <property type="evidence" value="ECO:0007669"/>
    <property type="project" value="UniProtKB-KW"/>
</dbReference>
<reference evidence="15" key="3">
    <citation type="submission" date="2018-04" db="EMBL/GenBank/DDBJ databases">
        <authorList>
            <person name="Sheh A."/>
            <person name="Shen Z."/>
            <person name="Mannion A.J."/>
            <person name="Fox J.G."/>
        </authorList>
    </citation>
    <scope>NUCLEOTIDE SEQUENCE</scope>
    <source>
        <strain evidence="15">Missouri</strain>
    </source>
</reference>
<evidence type="ECO:0000313" key="17">
    <source>
        <dbReference type="Proteomes" id="UP000188298"/>
    </source>
</evidence>
<dbReference type="CDD" id="cd00140">
    <property type="entry name" value="beta_clamp"/>
    <property type="match status" value="1"/>
</dbReference>
<dbReference type="STRING" id="37372.XJ32_04770"/>
<evidence type="ECO:0000313" key="15">
    <source>
        <dbReference type="EMBL" id="TLE05446.1"/>
    </source>
</evidence>
<dbReference type="RefSeq" id="WP_004086338.1">
    <property type="nucleotide sequence ID" value="NZ_CABKOK010000001.1"/>
</dbReference>
<dbReference type="PANTHER" id="PTHR30478:SF0">
    <property type="entry name" value="BETA SLIDING CLAMP"/>
    <property type="match status" value="1"/>
</dbReference>
<dbReference type="GO" id="GO:0006271">
    <property type="term" value="P:DNA strand elongation involved in DNA replication"/>
    <property type="evidence" value="ECO:0007669"/>
    <property type="project" value="TreeGrafter"/>
</dbReference>
<dbReference type="GeneID" id="60656393"/>
<dbReference type="Proteomes" id="UP000188298">
    <property type="component" value="Chromosome"/>
</dbReference>
<dbReference type="InterPro" id="IPR022634">
    <property type="entry name" value="DNA_polIII_beta_N"/>
</dbReference>
<sequence length="372" mass="42437">MNMISIDKSILDQAITNMQSAVNKKNVIDITANISLETIDNNLILKATDHEIYIRTILKTNSLQGEIKCAVNGEAIGNFIKGLNDSEVIIEQDNENLYIKQNNASVFKIPIFEINELPFSQNYKNEQQGFQSIDINNNFLLQSLKKIMHCCNDKETFNIAMQGILFEVKDKEINIAATDSKRLGYIQKQTECDKDFISIIPKKTLQEILKLFSTDCELYIKPIQDSNKIETLCFVSENIEFYAKLINANFPDFKSIIANKPQLPTLKINKEKILKTLNQMNAICQRAKVTFESNKIIFETLEGINGASASITINDIENHKAEPMTIGLVNRHLLECISNIKQDEFEIIIDDPYKPIFVITKDFEEVIMPQII</sequence>
<keyword evidence="8" id="KW-0239">DNA-directed DNA polymerase</keyword>
<dbReference type="AlphaFoldDB" id="A0A1Q2LGG4"/>
<dbReference type="SMART" id="SM00480">
    <property type="entry name" value="POL3Bc"/>
    <property type="match status" value="1"/>
</dbReference>
<feature type="domain" description="DNA polymerase III beta sliding clamp central" evidence="13">
    <location>
        <begin position="136"/>
        <end position="252"/>
    </location>
</feature>
<evidence type="ECO:0000313" key="14">
    <source>
        <dbReference type="EMBL" id="AQQ59518.1"/>
    </source>
</evidence>
<comment type="subcellular location">
    <subcellularLocation>
        <location evidence="1">Cytoplasm</location>
    </subcellularLocation>
</comment>
<dbReference type="PANTHER" id="PTHR30478">
    <property type="entry name" value="DNA POLYMERASE III SUBUNIT BETA"/>
    <property type="match status" value="1"/>
</dbReference>
<keyword evidence="5 15" id="KW-0808">Transferase</keyword>
<keyword evidence="9" id="KW-0238">DNA-binding</keyword>
<accession>A0A1Q2LGG4</accession>
<protein>
    <recommendedName>
        <fullName evidence="3">Beta sliding clamp</fullName>
    </recommendedName>
    <alternativeName>
        <fullName evidence="11">Beta-clamp processivity factor</fullName>
    </alternativeName>
    <alternativeName>
        <fullName evidence="10">DNA polymerase III beta sliding clamp subunit</fullName>
    </alternativeName>
</protein>
<dbReference type="EMBL" id="CP019645">
    <property type="protein sequence ID" value="AQQ59518.1"/>
    <property type="molecule type" value="Genomic_DNA"/>
</dbReference>
<dbReference type="GO" id="GO:0009360">
    <property type="term" value="C:DNA polymerase III complex"/>
    <property type="evidence" value="ECO:0007669"/>
    <property type="project" value="InterPro"/>
</dbReference>
<evidence type="ECO:0000256" key="2">
    <source>
        <dbReference type="ARBA" id="ARBA00010752"/>
    </source>
</evidence>
<evidence type="ECO:0000256" key="7">
    <source>
        <dbReference type="ARBA" id="ARBA00022705"/>
    </source>
</evidence>
<evidence type="ECO:0000256" key="6">
    <source>
        <dbReference type="ARBA" id="ARBA00022695"/>
    </source>
</evidence>
<gene>
    <name evidence="15" type="primary">dnaN</name>
    <name evidence="15" type="ORF">LS77_002955</name>
    <name evidence="14" type="ORF">XJ32_04770</name>
</gene>
<comment type="similarity">
    <text evidence="2">Belongs to the beta sliding clamp family.</text>
</comment>
<dbReference type="Pfam" id="PF02767">
    <property type="entry name" value="DNA_pol3_beta_2"/>
    <property type="match status" value="1"/>
</dbReference>
<evidence type="ECO:0000256" key="8">
    <source>
        <dbReference type="ARBA" id="ARBA00022932"/>
    </source>
</evidence>
<dbReference type="SUPFAM" id="SSF55979">
    <property type="entry name" value="DNA clamp"/>
    <property type="match status" value="3"/>
</dbReference>
<evidence type="ECO:0000313" key="16">
    <source>
        <dbReference type="Proteomes" id="UP000029870"/>
    </source>
</evidence>
<dbReference type="InterPro" id="IPR022637">
    <property type="entry name" value="DNA_polIII_beta_cen"/>
</dbReference>
<dbReference type="Gene3D" id="3.10.150.10">
    <property type="entry name" value="DNA Polymerase III, subunit A, domain 2"/>
    <property type="match status" value="3"/>
</dbReference>
<evidence type="ECO:0000256" key="4">
    <source>
        <dbReference type="ARBA" id="ARBA00022490"/>
    </source>
</evidence>
<name>A0A1Q2LGG4_9HELI</name>
<proteinExistence type="inferred from homology"/>
<dbReference type="Pfam" id="PF00712">
    <property type="entry name" value="DNA_pol3_beta"/>
    <property type="match status" value="1"/>
</dbReference>
<evidence type="ECO:0000256" key="10">
    <source>
        <dbReference type="ARBA" id="ARBA00030988"/>
    </source>
</evidence>
<dbReference type="NCBIfam" id="TIGR00663">
    <property type="entry name" value="dnan"/>
    <property type="match status" value="1"/>
</dbReference>